<dbReference type="Pfam" id="PF00528">
    <property type="entry name" value="BPD_transp_1"/>
    <property type="match status" value="1"/>
</dbReference>
<name>A0A256FTE7_9HYPH</name>
<feature type="transmembrane region" description="Helical" evidence="8">
    <location>
        <begin position="30"/>
        <end position="53"/>
    </location>
</feature>
<keyword evidence="3 8" id="KW-0813">Transport</keyword>
<gene>
    <name evidence="10" type="ORF">CEV32_3528</name>
</gene>
<dbReference type="Proteomes" id="UP000216345">
    <property type="component" value="Unassembled WGS sequence"/>
</dbReference>
<dbReference type="PROSITE" id="PS50928">
    <property type="entry name" value="ABC_TM1"/>
    <property type="match status" value="1"/>
</dbReference>
<comment type="caution">
    <text evidence="10">The sequence shown here is derived from an EMBL/GenBank/DDBJ whole genome shotgun (WGS) entry which is preliminary data.</text>
</comment>
<evidence type="ECO:0000256" key="2">
    <source>
        <dbReference type="ARBA" id="ARBA00007069"/>
    </source>
</evidence>
<evidence type="ECO:0000256" key="7">
    <source>
        <dbReference type="ARBA" id="ARBA00023136"/>
    </source>
</evidence>
<evidence type="ECO:0000256" key="5">
    <source>
        <dbReference type="ARBA" id="ARBA00022692"/>
    </source>
</evidence>
<evidence type="ECO:0000313" key="11">
    <source>
        <dbReference type="Proteomes" id="UP000216345"/>
    </source>
</evidence>
<feature type="transmembrane region" description="Helical" evidence="8">
    <location>
        <begin position="233"/>
        <end position="250"/>
    </location>
</feature>
<reference evidence="10 11" key="1">
    <citation type="submission" date="2017-07" db="EMBL/GenBank/DDBJ databases">
        <title>Phylogenetic study on the rhizospheric bacterium Ochrobactrum sp. A44.</title>
        <authorList>
            <person name="Krzyzanowska D.M."/>
            <person name="Ossowicki A."/>
            <person name="Rajewska M."/>
            <person name="Maciag T."/>
            <person name="Kaczynski Z."/>
            <person name="Czerwicka M."/>
            <person name="Jafra S."/>
        </authorList>
    </citation>
    <scope>NUCLEOTIDE SEQUENCE [LARGE SCALE GENOMIC DNA]</scope>
    <source>
        <strain evidence="10 11">PR17</strain>
    </source>
</reference>
<keyword evidence="11" id="KW-1185">Reference proteome</keyword>
<dbReference type="InterPro" id="IPR035906">
    <property type="entry name" value="MetI-like_sf"/>
</dbReference>
<dbReference type="GO" id="GO:0005886">
    <property type="term" value="C:plasma membrane"/>
    <property type="evidence" value="ECO:0007669"/>
    <property type="project" value="UniProtKB-SubCell"/>
</dbReference>
<evidence type="ECO:0000256" key="6">
    <source>
        <dbReference type="ARBA" id="ARBA00022989"/>
    </source>
</evidence>
<feature type="domain" description="ABC transmembrane type-1" evidence="9">
    <location>
        <begin position="202"/>
        <end position="408"/>
    </location>
</feature>
<dbReference type="AlphaFoldDB" id="A0A256FTE7"/>
<feature type="transmembrane region" description="Helical" evidence="8">
    <location>
        <begin position="288"/>
        <end position="308"/>
    </location>
</feature>
<dbReference type="InterPro" id="IPR000515">
    <property type="entry name" value="MetI-like"/>
</dbReference>
<dbReference type="SUPFAM" id="SSF161098">
    <property type="entry name" value="MetI-like"/>
    <property type="match status" value="1"/>
</dbReference>
<keyword evidence="6 8" id="KW-1133">Transmembrane helix</keyword>
<dbReference type="PANTHER" id="PTHR42929">
    <property type="entry name" value="INNER MEMBRANE ABC TRANSPORTER PERMEASE PROTEIN YDCU-RELATED-RELATED"/>
    <property type="match status" value="1"/>
</dbReference>
<evidence type="ECO:0000256" key="3">
    <source>
        <dbReference type="ARBA" id="ARBA00022448"/>
    </source>
</evidence>
<dbReference type="EMBL" id="NNRK01000017">
    <property type="protein sequence ID" value="OYR18152.1"/>
    <property type="molecule type" value="Genomic_DNA"/>
</dbReference>
<dbReference type="CDD" id="cd06261">
    <property type="entry name" value="TM_PBP2"/>
    <property type="match status" value="1"/>
</dbReference>
<keyword evidence="4" id="KW-1003">Cell membrane</keyword>
<organism evidence="10 11">
    <name type="scientific">Brucella rhizosphaerae</name>
    <dbReference type="NCBI Taxonomy" id="571254"/>
    <lineage>
        <taxon>Bacteria</taxon>
        <taxon>Pseudomonadati</taxon>
        <taxon>Pseudomonadota</taxon>
        <taxon>Alphaproteobacteria</taxon>
        <taxon>Hyphomicrobiales</taxon>
        <taxon>Brucellaceae</taxon>
        <taxon>Brucella/Ochrobactrum group</taxon>
        <taxon>Brucella</taxon>
    </lineage>
</organism>
<proteinExistence type="inferred from homology"/>
<evidence type="ECO:0000256" key="4">
    <source>
        <dbReference type="ARBA" id="ARBA00022475"/>
    </source>
</evidence>
<evidence type="ECO:0000256" key="8">
    <source>
        <dbReference type="RuleBase" id="RU363032"/>
    </source>
</evidence>
<dbReference type="RefSeq" id="WP_094573922.1">
    <property type="nucleotide sequence ID" value="NZ_JBHEEL010000002.1"/>
</dbReference>
<keyword evidence="5 8" id="KW-0812">Transmembrane</keyword>
<dbReference type="Gene3D" id="1.10.3720.10">
    <property type="entry name" value="MetI-like"/>
    <property type="match status" value="1"/>
</dbReference>
<accession>A0A256FTE7</accession>
<evidence type="ECO:0000259" key="9">
    <source>
        <dbReference type="PROSITE" id="PS50928"/>
    </source>
</evidence>
<keyword evidence="7 8" id="KW-0472">Membrane</keyword>
<feature type="transmembrane region" description="Helical" evidence="8">
    <location>
        <begin position="395"/>
        <end position="413"/>
    </location>
</feature>
<feature type="transmembrane region" description="Helical" evidence="8">
    <location>
        <begin position="335"/>
        <end position="360"/>
    </location>
</feature>
<evidence type="ECO:0000256" key="1">
    <source>
        <dbReference type="ARBA" id="ARBA00004651"/>
    </source>
</evidence>
<sequence>MSIALADRNETMQLARTLHRIQRNRRINSLLLVAPLLLYVLLTFILPIAIMFYKAVENSEVITAFPQTTTQLGQWNSTNPVEQPPNMIYLTFVREIAGASRSDVGEAARRLNYEISGYRSLLTSTLRKVRELPANIDDNENAKGFLLDIDSRWADPVFWHAMRRSSASYTAYYMLAALDLKLNDSGQIIQVPEEQRTYVDILLRTIRIAAIVTIVCVILGYPLANLMLTAPKPFAIVLMIAVMLPFWTSLLARTSAWIVLLQREGLINSFLGYLGVINQPLELIFNTTGLYIVMVHMMLPFMVLPIYSTMKGIPPQYMKASASLGAKPLRSFCEVYLPMTLPGVGAGALLTFIVTTGYYITPSLVGSARDQMLGYFIAFFANTTINWGMASALGIILLFCTLCIYLVATRTVGVRQLAGLK</sequence>
<evidence type="ECO:0000313" key="10">
    <source>
        <dbReference type="EMBL" id="OYR18152.1"/>
    </source>
</evidence>
<comment type="subcellular location">
    <subcellularLocation>
        <location evidence="1 8">Cell membrane</location>
        <topology evidence="1 8">Multi-pass membrane protein</topology>
    </subcellularLocation>
</comment>
<feature type="transmembrane region" description="Helical" evidence="8">
    <location>
        <begin position="201"/>
        <end position="221"/>
    </location>
</feature>
<comment type="similarity">
    <text evidence="2">Belongs to the binding-protein-dependent transport system permease family. CysTW subfamily.</text>
</comment>
<dbReference type="OrthoDB" id="9807047at2"/>
<protein>
    <submittedName>
        <fullName evidence="10">Binding-protein-dependent transport system inner membrane component family protein</fullName>
    </submittedName>
</protein>
<dbReference type="PANTHER" id="PTHR42929:SF5">
    <property type="entry name" value="ABC TRANSPORTER PERMEASE PROTEIN"/>
    <property type="match status" value="1"/>
</dbReference>
<dbReference type="GO" id="GO:0055085">
    <property type="term" value="P:transmembrane transport"/>
    <property type="evidence" value="ECO:0007669"/>
    <property type="project" value="InterPro"/>
</dbReference>